<dbReference type="SMART" id="SM00915">
    <property type="entry name" value="Jacalin"/>
    <property type="match status" value="1"/>
</dbReference>
<dbReference type="AlphaFoldDB" id="A0ABC9DG23"/>
<evidence type="ECO:0000256" key="4">
    <source>
        <dbReference type="ARBA" id="ARBA00022734"/>
    </source>
</evidence>
<proteinExistence type="inferred from homology"/>
<dbReference type="GO" id="GO:0048046">
    <property type="term" value="C:apoplast"/>
    <property type="evidence" value="ECO:0007669"/>
    <property type="project" value="UniProtKB-SubCell"/>
</dbReference>
<keyword evidence="5" id="KW-0052">Apoplast</keyword>
<comment type="similarity">
    <text evidence="1 5">Belongs to the plant dirigent protein family.</text>
</comment>
<dbReference type="Gene3D" id="2.100.10.30">
    <property type="entry name" value="Jacalin-like lectin domain"/>
    <property type="match status" value="1"/>
</dbReference>
<dbReference type="Pfam" id="PF03018">
    <property type="entry name" value="Dirigent"/>
    <property type="match status" value="1"/>
</dbReference>
<dbReference type="EMBL" id="OZ075143">
    <property type="protein sequence ID" value="CAL5038186.1"/>
    <property type="molecule type" value="Genomic_DNA"/>
</dbReference>
<evidence type="ECO:0000259" key="6">
    <source>
        <dbReference type="PROSITE" id="PS51752"/>
    </source>
</evidence>
<comment type="subcellular location">
    <subcellularLocation>
        <location evidence="5">Secreted</location>
        <location evidence="5">Extracellular space</location>
        <location evidence="5">Apoplast</location>
    </subcellularLocation>
</comment>
<organism evidence="7 8">
    <name type="scientific">Urochloa decumbens</name>
    <dbReference type="NCBI Taxonomy" id="240449"/>
    <lineage>
        <taxon>Eukaryota</taxon>
        <taxon>Viridiplantae</taxon>
        <taxon>Streptophyta</taxon>
        <taxon>Embryophyta</taxon>
        <taxon>Tracheophyta</taxon>
        <taxon>Spermatophyta</taxon>
        <taxon>Magnoliopsida</taxon>
        <taxon>Liliopsida</taxon>
        <taxon>Poales</taxon>
        <taxon>Poaceae</taxon>
        <taxon>PACMAD clade</taxon>
        <taxon>Panicoideae</taxon>
        <taxon>Panicodae</taxon>
        <taxon>Paniceae</taxon>
        <taxon>Melinidinae</taxon>
        <taxon>Urochloa</taxon>
    </lineage>
</organism>
<protein>
    <recommendedName>
        <fullName evidence="5">Dirigent protein</fullName>
    </recommendedName>
</protein>
<dbReference type="CDD" id="cd09612">
    <property type="entry name" value="Jacalin"/>
    <property type="match status" value="1"/>
</dbReference>
<dbReference type="InterPro" id="IPR001229">
    <property type="entry name" value="Jacalin-like_lectin_dom"/>
</dbReference>
<dbReference type="GO" id="GO:0030246">
    <property type="term" value="F:carbohydrate binding"/>
    <property type="evidence" value="ECO:0007669"/>
    <property type="project" value="UniProtKB-KW"/>
</dbReference>
<dbReference type="SUPFAM" id="SSF51101">
    <property type="entry name" value="Mannose-binding lectins"/>
    <property type="match status" value="1"/>
</dbReference>
<dbReference type="PROSITE" id="PS51752">
    <property type="entry name" value="JACALIN_LECTIN"/>
    <property type="match status" value="1"/>
</dbReference>
<dbReference type="Pfam" id="PF01419">
    <property type="entry name" value="Jacalin"/>
    <property type="match status" value="1"/>
</dbReference>
<evidence type="ECO:0000313" key="7">
    <source>
        <dbReference type="EMBL" id="CAL5038186.1"/>
    </source>
</evidence>
<evidence type="ECO:0000256" key="1">
    <source>
        <dbReference type="ARBA" id="ARBA00010746"/>
    </source>
</evidence>
<dbReference type="PANTHER" id="PTHR46506">
    <property type="entry name" value="OS05G0143600 PROTEIN"/>
    <property type="match status" value="1"/>
</dbReference>
<dbReference type="InterPro" id="IPR044859">
    <property type="entry name" value="Allene_oxi_cyc_Dirigent"/>
</dbReference>
<evidence type="ECO:0000256" key="2">
    <source>
        <dbReference type="ARBA" id="ARBA00011738"/>
    </source>
</evidence>
<keyword evidence="4" id="KW-0430">Lectin</keyword>
<dbReference type="GO" id="GO:0009699">
    <property type="term" value="P:phenylpropanoid biosynthetic process"/>
    <property type="evidence" value="ECO:0007669"/>
    <property type="project" value="UniProtKB-ARBA"/>
</dbReference>
<name>A0ABC9DG23_9POAL</name>
<comment type="function">
    <text evidence="5">Dirigent proteins impart stereoselectivity on the phenoxy radical-coupling reaction, yielding optically active lignans from two molecules of coniferyl alcohol in the biosynthesis of lignans, flavonolignans, and alkaloids and thus plays a central role in plant secondary metabolism.</text>
</comment>
<evidence type="ECO:0000313" key="8">
    <source>
        <dbReference type="Proteomes" id="UP001497457"/>
    </source>
</evidence>
<sequence>MAASNIKIKLAETATTKSYELSICKLYLHHAWREPSQTHLTILRTSGHQRFGETVANNWTVHDGPDPKASAVVARAQGSHMFCGDRHNSFTLAFEVDWLKGSTLLVMGTSVQDGQWGIVGGTGYFTMAQGYINKGPAKNIDTGSVIELEIYAIFRTSKPMDFVQPPVQPYRDGPKGGPGGQYKNEPKREPHRLERFKLNHGNCIVSFEFSYIDKDGNRQTEGPWGGSRVWKFDEVKLGPNEFVKEVSGTVGQSEGYTVVTSLKFITNVQTYGPYGRENGTPFSLPEKKNGNVVGFFGSSGGLLDYIGVFVRP</sequence>
<keyword evidence="3 5" id="KW-0964">Secreted</keyword>
<dbReference type="Gene3D" id="2.40.480.10">
    <property type="entry name" value="Allene oxide cyclase-like"/>
    <property type="match status" value="1"/>
</dbReference>
<accession>A0ABC9DG23</accession>
<dbReference type="InterPro" id="IPR033734">
    <property type="entry name" value="Jacalin-like_lectin_dom_plant"/>
</dbReference>
<evidence type="ECO:0000256" key="3">
    <source>
        <dbReference type="ARBA" id="ARBA00022525"/>
    </source>
</evidence>
<dbReference type="InterPro" id="IPR004265">
    <property type="entry name" value="Dirigent"/>
</dbReference>
<feature type="domain" description="Jacalin-type lectin" evidence="6">
    <location>
        <begin position="169"/>
        <end position="312"/>
    </location>
</feature>
<comment type="subunit">
    <text evidence="2 5">Homodimer.</text>
</comment>
<reference evidence="7" key="1">
    <citation type="submission" date="2024-10" db="EMBL/GenBank/DDBJ databases">
        <authorList>
            <person name="Ryan C."/>
        </authorList>
    </citation>
    <scope>NUCLEOTIDE SEQUENCE [LARGE SCALE GENOMIC DNA]</scope>
</reference>
<dbReference type="InterPro" id="IPR036404">
    <property type="entry name" value="Jacalin-like_lectin_dom_sf"/>
</dbReference>
<gene>
    <name evidence="7" type="ORF">URODEC1_LOCUS84902</name>
</gene>
<evidence type="ECO:0000256" key="5">
    <source>
        <dbReference type="RuleBase" id="RU363099"/>
    </source>
</evidence>
<dbReference type="Proteomes" id="UP001497457">
    <property type="component" value="Chromosome 33rd"/>
</dbReference>
<keyword evidence="8" id="KW-1185">Reference proteome</keyword>